<feature type="transmembrane region" description="Helical" evidence="7">
    <location>
        <begin position="38"/>
        <end position="58"/>
    </location>
</feature>
<protein>
    <submittedName>
        <fullName evidence="9">Cbb3-type cytochrome c oxidase N-terminal domain-containing protein</fullName>
    </submittedName>
</protein>
<dbReference type="Gene3D" id="1.10.760.10">
    <property type="entry name" value="Cytochrome c-like domain"/>
    <property type="match status" value="1"/>
</dbReference>
<keyword evidence="7" id="KW-0812">Transmembrane</keyword>
<feature type="transmembrane region" description="Helical" evidence="7">
    <location>
        <begin position="7"/>
        <end position="26"/>
    </location>
</feature>
<keyword evidence="5" id="KW-0175">Coiled coil</keyword>
<keyword evidence="7" id="KW-0472">Membrane</keyword>
<dbReference type="InterPro" id="IPR038414">
    <property type="entry name" value="CcoP_N_sf"/>
</dbReference>
<feature type="compositionally biased region" description="Low complexity" evidence="6">
    <location>
        <begin position="304"/>
        <end position="313"/>
    </location>
</feature>
<feature type="coiled-coil region" evidence="5">
    <location>
        <begin position="157"/>
        <end position="184"/>
    </location>
</feature>
<dbReference type="InterPro" id="IPR009056">
    <property type="entry name" value="Cyt_c-like_dom"/>
</dbReference>
<dbReference type="InterPro" id="IPR032858">
    <property type="entry name" value="CcoP_N"/>
</dbReference>
<dbReference type="RefSeq" id="WP_331809559.1">
    <property type="nucleotide sequence ID" value="NZ_JAZHOU010000002.1"/>
</dbReference>
<feature type="transmembrane region" description="Helical" evidence="7">
    <location>
        <begin position="129"/>
        <end position="146"/>
    </location>
</feature>
<feature type="region of interest" description="Disordered" evidence="6">
    <location>
        <begin position="278"/>
        <end position="340"/>
    </location>
</feature>
<feature type="compositionally biased region" description="Polar residues" evidence="6">
    <location>
        <begin position="328"/>
        <end position="340"/>
    </location>
</feature>
<organism evidence="9 10">
    <name type="scientific">Winogradskyella poriferorum</name>
    <dbReference type="NCBI Taxonomy" id="307627"/>
    <lineage>
        <taxon>Bacteria</taxon>
        <taxon>Pseudomonadati</taxon>
        <taxon>Bacteroidota</taxon>
        <taxon>Flavobacteriia</taxon>
        <taxon>Flavobacteriales</taxon>
        <taxon>Flavobacteriaceae</taxon>
        <taxon>Winogradskyella</taxon>
    </lineage>
</organism>
<dbReference type="EMBL" id="JAZHOU010000002">
    <property type="protein sequence ID" value="MEF3078781.1"/>
    <property type="molecule type" value="Genomic_DNA"/>
</dbReference>
<dbReference type="PANTHER" id="PTHR33751:SF1">
    <property type="entry name" value="CBB3-TYPE CYTOCHROME C OXIDASE SUBUNIT FIXP"/>
    <property type="match status" value="1"/>
</dbReference>
<evidence type="ECO:0000256" key="2">
    <source>
        <dbReference type="ARBA" id="ARBA00022723"/>
    </source>
</evidence>
<sequence>MRKLIPSYIRVPVIFFAIAGLIEYFVDSGDQPAFMEQPLILLFLLLVLLVLIAIEGIVGSLDNILYQSLDEEGKARYDAQRNAPSKLTLWVQKTYKKLLDSKPVEAEGEIILDHNYDGIKELDNNLPPWWLYGFYATIIFGVVYMVRYHVFNADDQFAEYKIEVAEADKAIEEYRKTAKDLVDASTVEILTDAADLNAGKAIFTTNCVACHLADGGGSIGPNLTDEYWILGGGIKNVFRTISEGGRPGKGMAAWSNEGLKPSEIAQVASYVLQFQGTTPAKGKPAEGDIWVDESAAQSADDTPETYPNTTEEPTNQEDANQKEETETEATLENQTVASID</sequence>
<feature type="domain" description="Cytochrome c" evidence="8">
    <location>
        <begin position="194"/>
        <end position="275"/>
    </location>
</feature>
<proteinExistence type="predicted"/>
<reference evidence="9 10" key="1">
    <citation type="submission" date="2024-02" db="EMBL/GenBank/DDBJ databases">
        <title>Winogradskyella poriferorum JCM 12885.</title>
        <authorList>
            <person name="Zhang D.-F."/>
            <person name="Fu Z.-Y."/>
        </authorList>
    </citation>
    <scope>NUCLEOTIDE SEQUENCE [LARGE SCALE GENOMIC DNA]</scope>
    <source>
        <strain evidence="9 10">JCM 12885</strain>
    </source>
</reference>
<keyword evidence="1 4" id="KW-0349">Heme</keyword>
<name>A0ABU7W484_9FLAO</name>
<accession>A0ABU7W484</accession>
<dbReference type="InterPro" id="IPR036909">
    <property type="entry name" value="Cyt_c-like_dom_sf"/>
</dbReference>
<keyword evidence="7" id="KW-1133">Transmembrane helix</keyword>
<dbReference type="Gene3D" id="6.10.280.130">
    <property type="match status" value="1"/>
</dbReference>
<evidence type="ECO:0000256" key="5">
    <source>
        <dbReference type="SAM" id="Coils"/>
    </source>
</evidence>
<keyword evidence="10" id="KW-1185">Reference proteome</keyword>
<dbReference type="PANTHER" id="PTHR33751">
    <property type="entry name" value="CBB3-TYPE CYTOCHROME C OXIDASE SUBUNIT FIXP"/>
    <property type="match status" value="1"/>
</dbReference>
<dbReference type="Proteomes" id="UP001356704">
    <property type="component" value="Unassembled WGS sequence"/>
</dbReference>
<gene>
    <name evidence="9" type="ORF">V1468_07190</name>
</gene>
<evidence type="ECO:0000256" key="4">
    <source>
        <dbReference type="PROSITE-ProRule" id="PRU00433"/>
    </source>
</evidence>
<evidence type="ECO:0000256" key="7">
    <source>
        <dbReference type="SAM" id="Phobius"/>
    </source>
</evidence>
<keyword evidence="2 4" id="KW-0479">Metal-binding</keyword>
<dbReference type="Pfam" id="PF13442">
    <property type="entry name" value="Cytochrome_CBB3"/>
    <property type="match status" value="1"/>
</dbReference>
<evidence type="ECO:0000256" key="6">
    <source>
        <dbReference type="SAM" id="MobiDB-lite"/>
    </source>
</evidence>
<evidence type="ECO:0000313" key="9">
    <source>
        <dbReference type="EMBL" id="MEF3078781.1"/>
    </source>
</evidence>
<dbReference type="PROSITE" id="PS51007">
    <property type="entry name" value="CYTC"/>
    <property type="match status" value="1"/>
</dbReference>
<comment type="caution">
    <text evidence="9">The sequence shown here is derived from an EMBL/GenBank/DDBJ whole genome shotgun (WGS) entry which is preliminary data.</text>
</comment>
<dbReference type="SUPFAM" id="SSF46626">
    <property type="entry name" value="Cytochrome c"/>
    <property type="match status" value="1"/>
</dbReference>
<dbReference type="InterPro" id="IPR050597">
    <property type="entry name" value="Cytochrome_c_Oxidase_Subunit"/>
</dbReference>
<keyword evidence="3 4" id="KW-0408">Iron</keyword>
<evidence type="ECO:0000256" key="3">
    <source>
        <dbReference type="ARBA" id="ARBA00023004"/>
    </source>
</evidence>
<evidence type="ECO:0000313" key="10">
    <source>
        <dbReference type="Proteomes" id="UP001356704"/>
    </source>
</evidence>
<dbReference type="Pfam" id="PF14715">
    <property type="entry name" value="FixP_N"/>
    <property type="match status" value="1"/>
</dbReference>
<evidence type="ECO:0000256" key="1">
    <source>
        <dbReference type="ARBA" id="ARBA00022617"/>
    </source>
</evidence>
<evidence type="ECO:0000259" key="8">
    <source>
        <dbReference type="PROSITE" id="PS51007"/>
    </source>
</evidence>